<evidence type="ECO:0000256" key="3">
    <source>
        <dbReference type="ARBA" id="ARBA00022475"/>
    </source>
</evidence>
<keyword evidence="5" id="KW-1133">Transmembrane helix</keyword>
<dbReference type="RefSeq" id="WP_371388103.1">
    <property type="nucleotide sequence ID" value="NZ_JBGLYH010000081.1"/>
</dbReference>
<evidence type="ECO:0000313" key="9">
    <source>
        <dbReference type="Proteomes" id="UP001568698"/>
    </source>
</evidence>
<keyword evidence="4 7" id="KW-0812">Transmembrane</keyword>
<evidence type="ECO:0000256" key="1">
    <source>
        <dbReference type="ARBA" id="ARBA00004162"/>
    </source>
</evidence>
<keyword evidence="6" id="KW-0472">Membrane</keyword>
<comment type="subcellular location">
    <subcellularLocation>
        <location evidence="1">Cell membrane</location>
        <topology evidence="1">Single-pass membrane protein</topology>
    </subcellularLocation>
    <subcellularLocation>
        <location evidence="7">Cell membrane</location>
        <topology evidence="7">Single-pass type II membrane protein</topology>
    </subcellularLocation>
</comment>
<evidence type="ECO:0000256" key="5">
    <source>
        <dbReference type="ARBA" id="ARBA00022989"/>
    </source>
</evidence>
<protein>
    <submittedName>
        <fullName evidence="8">ExbD/TolR family protein</fullName>
    </submittedName>
</protein>
<gene>
    <name evidence="8" type="ORF">AB6M95_17855</name>
</gene>
<accession>A0ABV4K6L4</accession>
<dbReference type="Proteomes" id="UP001568698">
    <property type="component" value="Unassembled WGS sequence"/>
</dbReference>
<evidence type="ECO:0000256" key="7">
    <source>
        <dbReference type="RuleBase" id="RU003879"/>
    </source>
</evidence>
<evidence type="ECO:0000256" key="2">
    <source>
        <dbReference type="ARBA" id="ARBA00005811"/>
    </source>
</evidence>
<name>A0ABV4K6L4_9BACT</name>
<proteinExistence type="inferred from homology"/>
<comment type="similarity">
    <text evidence="2 7">Belongs to the ExbD/TolR family.</text>
</comment>
<dbReference type="Gene3D" id="3.30.420.270">
    <property type="match status" value="1"/>
</dbReference>
<feature type="non-terminal residue" evidence="8">
    <location>
        <position position="1"/>
    </location>
</feature>
<keyword evidence="3" id="KW-1003">Cell membrane</keyword>
<keyword evidence="7" id="KW-0813">Transport</keyword>
<dbReference type="EMBL" id="JBGLYH010000081">
    <property type="protein sequence ID" value="MEZ7198616.1"/>
    <property type="molecule type" value="Genomic_DNA"/>
</dbReference>
<evidence type="ECO:0000313" key="8">
    <source>
        <dbReference type="EMBL" id="MEZ7198616.1"/>
    </source>
</evidence>
<sequence>KDGRIFLDEYQVSMDELEDHLKRLVAGQKKQLFLRADKEVPYGTVVQVMGEIKAAGIDKLGIVAEEPRDRNRK</sequence>
<organism evidence="8 9">
    <name type="scientific">Pseudodesulfovibrio karagichevae</name>
    <dbReference type="NCBI Taxonomy" id="3239305"/>
    <lineage>
        <taxon>Bacteria</taxon>
        <taxon>Pseudomonadati</taxon>
        <taxon>Thermodesulfobacteriota</taxon>
        <taxon>Desulfovibrionia</taxon>
        <taxon>Desulfovibrionales</taxon>
        <taxon>Desulfovibrionaceae</taxon>
    </lineage>
</organism>
<comment type="caution">
    <text evidence="8">The sequence shown here is derived from an EMBL/GenBank/DDBJ whole genome shotgun (WGS) entry which is preliminary data.</text>
</comment>
<reference evidence="8 9" key="1">
    <citation type="submission" date="2024-08" db="EMBL/GenBank/DDBJ databases">
        <title>Sulfate-reducing bacteria isolated from formation water of the oil field in Kazakhstan and description of Pseudodesulfovibrio sp.</title>
        <authorList>
            <person name="Bidzhieva S.K."/>
            <person name="Tourova T.P."/>
            <person name="Grouzdev D.S."/>
            <person name="Beletsky A.V."/>
            <person name="Sokolova D.S."/>
            <person name="Samigullina S.R."/>
            <person name="Poltaraus A.B."/>
            <person name="Avtukh A.N."/>
            <person name="Tereshina V.M."/>
            <person name="Zhaparov N.S."/>
            <person name="Mardanov A.V."/>
            <person name="Nazina T.N."/>
        </authorList>
    </citation>
    <scope>NUCLEOTIDE SEQUENCE [LARGE SCALE GENOMIC DNA]</scope>
    <source>
        <strain evidence="8 9">9FUS</strain>
    </source>
</reference>
<dbReference type="InterPro" id="IPR003400">
    <property type="entry name" value="ExbD"/>
</dbReference>
<evidence type="ECO:0000256" key="4">
    <source>
        <dbReference type="ARBA" id="ARBA00022692"/>
    </source>
</evidence>
<keyword evidence="9" id="KW-1185">Reference proteome</keyword>
<keyword evidence="7" id="KW-0653">Protein transport</keyword>
<evidence type="ECO:0000256" key="6">
    <source>
        <dbReference type="ARBA" id="ARBA00023136"/>
    </source>
</evidence>
<dbReference type="Pfam" id="PF02472">
    <property type="entry name" value="ExbD"/>
    <property type="match status" value="1"/>
</dbReference>